<gene>
    <name evidence="2" type="ORF">LX32DRAFT_135862</name>
</gene>
<dbReference type="Proteomes" id="UP001232148">
    <property type="component" value="Unassembled WGS sequence"/>
</dbReference>
<keyword evidence="3" id="KW-1185">Reference proteome</keyword>
<evidence type="ECO:0000313" key="2">
    <source>
        <dbReference type="EMBL" id="KAK2023563.1"/>
    </source>
</evidence>
<comment type="caution">
    <text evidence="2">The sequence shown here is derived from an EMBL/GenBank/DDBJ whole genome shotgun (WGS) entry which is preliminary data.</text>
</comment>
<proteinExistence type="predicted"/>
<dbReference type="EMBL" id="MU842995">
    <property type="protein sequence ID" value="KAK2023563.1"/>
    <property type="molecule type" value="Genomic_DNA"/>
</dbReference>
<protein>
    <submittedName>
        <fullName evidence="2">Uncharacterized protein</fullName>
    </submittedName>
</protein>
<evidence type="ECO:0000313" key="3">
    <source>
        <dbReference type="Proteomes" id="UP001232148"/>
    </source>
</evidence>
<reference evidence="2" key="1">
    <citation type="submission" date="2021-06" db="EMBL/GenBank/DDBJ databases">
        <title>Comparative genomics, transcriptomics and evolutionary studies reveal genomic signatures of adaptation to plant cell wall in hemibiotrophic fungi.</title>
        <authorList>
            <consortium name="DOE Joint Genome Institute"/>
            <person name="Baroncelli R."/>
            <person name="Diaz J.F."/>
            <person name="Benocci T."/>
            <person name="Peng M."/>
            <person name="Battaglia E."/>
            <person name="Haridas S."/>
            <person name="Andreopoulos W."/>
            <person name="Labutti K."/>
            <person name="Pangilinan J."/>
            <person name="Floch G.L."/>
            <person name="Makela M.R."/>
            <person name="Henrissat B."/>
            <person name="Grigoriev I.V."/>
            <person name="Crouch J.A."/>
            <person name="De Vries R.P."/>
            <person name="Sukno S.A."/>
            <person name="Thon M.R."/>
        </authorList>
    </citation>
    <scope>NUCLEOTIDE SEQUENCE</scope>
    <source>
        <strain evidence="2">MAFF235873</strain>
    </source>
</reference>
<feature type="region of interest" description="Disordered" evidence="1">
    <location>
        <begin position="85"/>
        <end position="115"/>
    </location>
</feature>
<accession>A0AAD9LZC4</accession>
<name>A0AAD9LZC4_9PEZI</name>
<sequence>MVSDVGRPKVSSTDAVEFEVARRLQDATCRHASAPTTARHPKKTASANVRECRRRGCGRWAGSCNRLTPAKHHHHHLLIVRGSKTETGEAHGYRPRGGKSPITSRSGAQHGRQGRWRDRELVEPPQHPAFFGPKTPPGGVGSCRVGLRAGSRKRRHVATRSGASSLVARVRISRTRQNIWPEKLDNACGSIASGSGEGFAYDDASKVVASPARRLPLPCKRDPASIALAAGLHGMGEFEARFS</sequence>
<organism evidence="2 3">
    <name type="scientific">Colletotrichum zoysiae</name>
    <dbReference type="NCBI Taxonomy" id="1216348"/>
    <lineage>
        <taxon>Eukaryota</taxon>
        <taxon>Fungi</taxon>
        <taxon>Dikarya</taxon>
        <taxon>Ascomycota</taxon>
        <taxon>Pezizomycotina</taxon>
        <taxon>Sordariomycetes</taxon>
        <taxon>Hypocreomycetidae</taxon>
        <taxon>Glomerellales</taxon>
        <taxon>Glomerellaceae</taxon>
        <taxon>Colletotrichum</taxon>
        <taxon>Colletotrichum graminicola species complex</taxon>
    </lineage>
</organism>
<dbReference type="AlphaFoldDB" id="A0AAD9LZC4"/>
<evidence type="ECO:0000256" key="1">
    <source>
        <dbReference type="SAM" id="MobiDB-lite"/>
    </source>
</evidence>